<evidence type="ECO:0000256" key="1">
    <source>
        <dbReference type="ARBA" id="ARBA00022741"/>
    </source>
</evidence>
<evidence type="ECO:0000259" key="7">
    <source>
        <dbReference type="PROSITE" id="PS51194"/>
    </source>
</evidence>
<dbReference type="SMART" id="SM00490">
    <property type="entry name" value="HELICc"/>
    <property type="match status" value="1"/>
</dbReference>
<dbReference type="Proteomes" id="UP001211065">
    <property type="component" value="Unassembled WGS sequence"/>
</dbReference>
<evidence type="ECO:0000256" key="4">
    <source>
        <dbReference type="ARBA" id="ARBA00022884"/>
    </source>
</evidence>
<evidence type="ECO:0000256" key="5">
    <source>
        <dbReference type="RuleBase" id="RU365068"/>
    </source>
</evidence>
<keyword evidence="5" id="KW-0347">Helicase</keyword>
<dbReference type="SUPFAM" id="SSF52540">
    <property type="entry name" value="P-loop containing nucleoside triphosphate hydrolases"/>
    <property type="match status" value="1"/>
</dbReference>
<dbReference type="Pfam" id="PF00270">
    <property type="entry name" value="DEAD"/>
    <property type="match status" value="1"/>
</dbReference>
<evidence type="ECO:0000313" key="9">
    <source>
        <dbReference type="Proteomes" id="UP001211065"/>
    </source>
</evidence>
<comment type="similarity">
    <text evidence="5">Belongs to the DEAD box helicase family.</text>
</comment>
<reference evidence="8" key="1">
    <citation type="submission" date="2020-05" db="EMBL/GenBank/DDBJ databases">
        <title>Phylogenomic resolution of chytrid fungi.</title>
        <authorList>
            <person name="Stajich J.E."/>
            <person name="Amses K."/>
            <person name="Simmons R."/>
            <person name="Seto K."/>
            <person name="Myers J."/>
            <person name="Bonds A."/>
            <person name="Quandt C.A."/>
            <person name="Barry K."/>
            <person name="Liu P."/>
            <person name="Grigoriev I."/>
            <person name="Longcore J.E."/>
            <person name="James T.Y."/>
        </authorList>
    </citation>
    <scope>NUCLEOTIDE SEQUENCE</scope>
    <source>
        <strain evidence="8">JEL0476</strain>
    </source>
</reference>
<name>A0AAD5U3N6_9FUNG</name>
<dbReference type="SMART" id="SM00487">
    <property type="entry name" value="DEXDc"/>
    <property type="match status" value="1"/>
</dbReference>
<keyword evidence="9" id="KW-1185">Reference proteome</keyword>
<dbReference type="GO" id="GO:0005524">
    <property type="term" value="F:ATP binding"/>
    <property type="evidence" value="ECO:0007669"/>
    <property type="project" value="UniProtKB-UniRule"/>
</dbReference>
<dbReference type="PANTHER" id="PTHR24031">
    <property type="entry name" value="RNA HELICASE"/>
    <property type="match status" value="1"/>
</dbReference>
<dbReference type="PROSITE" id="PS51192">
    <property type="entry name" value="HELICASE_ATP_BIND_1"/>
    <property type="match status" value="1"/>
</dbReference>
<dbReference type="Pfam" id="PF00271">
    <property type="entry name" value="Helicase_C"/>
    <property type="match status" value="1"/>
</dbReference>
<evidence type="ECO:0000259" key="6">
    <source>
        <dbReference type="PROSITE" id="PS51192"/>
    </source>
</evidence>
<dbReference type="GO" id="GO:0016787">
    <property type="term" value="F:hydrolase activity"/>
    <property type="evidence" value="ECO:0007669"/>
    <property type="project" value="UniProtKB-KW"/>
</dbReference>
<dbReference type="InterPro" id="IPR011545">
    <property type="entry name" value="DEAD/DEAH_box_helicase_dom"/>
</dbReference>
<dbReference type="GO" id="GO:0003723">
    <property type="term" value="F:RNA binding"/>
    <property type="evidence" value="ECO:0007669"/>
    <property type="project" value="UniProtKB-UniRule"/>
</dbReference>
<keyword evidence="1 5" id="KW-0547">Nucleotide-binding</keyword>
<evidence type="ECO:0000313" key="8">
    <source>
        <dbReference type="EMBL" id="KAJ3217177.1"/>
    </source>
</evidence>
<comment type="caution">
    <text evidence="8">The sequence shown here is derived from an EMBL/GenBank/DDBJ whole genome shotgun (WGS) entry which is preliminary data.</text>
</comment>
<protein>
    <recommendedName>
        <fullName evidence="5">ATP-dependent RNA helicase</fullName>
        <ecNumber evidence="5">3.6.4.13</ecNumber>
    </recommendedName>
</protein>
<evidence type="ECO:0000256" key="2">
    <source>
        <dbReference type="ARBA" id="ARBA00022801"/>
    </source>
</evidence>
<comment type="catalytic activity">
    <reaction evidence="5">
        <text>ATP + H2O = ADP + phosphate + H(+)</text>
        <dbReference type="Rhea" id="RHEA:13065"/>
        <dbReference type="ChEBI" id="CHEBI:15377"/>
        <dbReference type="ChEBI" id="CHEBI:15378"/>
        <dbReference type="ChEBI" id="CHEBI:30616"/>
        <dbReference type="ChEBI" id="CHEBI:43474"/>
        <dbReference type="ChEBI" id="CHEBI:456216"/>
        <dbReference type="EC" id="3.6.4.13"/>
    </reaction>
</comment>
<comment type="domain">
    <text evidence="5">The Q motif is unique to and characteristic of the DEAD box family of RNA helicases and controls ATP binding and hydrolysis.</text>
</comment>
<dbReference type="Gene3D" id="3.40.50.300">
    <property type="entry name" value="P-loop containing nucleotide triphosphate hydrolases"/>
    <property type="match status" value="2"/>
</dbReference>
<feature type="domain" description="Helicase C-terminal" evidence="7">
    <location>
        <begin position="337"/>
        <end position="535"/>
    </location>
</feature>
<feature type="domain" description="Helicase ATP-binding" evidence="6">
    <location>
        <begin position="55"/>
        <end position="241"/>
    </location>
</feature>
<dbReference type="EC" id="3.6.4.13" evidence="5"/>
<comment type="function">
    <text evidence="5">RNA helicase.</text>
</comment>
<keyword evidence="2 5" id="KW-0378">Hydrolase</keyword>
<gene>
    <name evidence="8" type="ORF">HK099_005584</name>
</gene>
<dbReference type="EMBL" id="JADGJW010000440">
    <property type="protein sequence ID" value="KAJ3217177.1"/>
    <property type="molecule type" value="Genomic_DNA"/>
</dbReference>
<evidence type="ECO:0000256" key="3">
    <source>
        <dbReference type="ARBA" id="ARBA00022840"/>
    </source>
</evidence>
<organism evidence="8 9">
    <name type="scientific">Clydaea vesicula</name>
    <dbReference type="NCBI Taxonomy" id="447962"/>
    <lineage>
        <taxon>Eukaryota</taxon>
        <taxon>Fungi</taxon>
        <taxon>Fungi incertae sedis</taxon>
        <taxon>Chytridiomycota</taxon>
        <taxon>Chytridiomycota incertae sedis</taxon>
        <taxon>Chytridiomycetes</taxon>
        <taxon>Lobulomycetales</taxon>
        <taxon>Lobulomycetaceae</taxon>
        <taxon>Clydaea</taxon>
    </lineage>
</organism>
<dbReference type="InterPro" id="IPR027417">
    <property type="entry name" value="P-loop_NTPase"/>
</dbReference>
<accession>A0AAD5U3N6</accession>
<keyword evidence="3 5" id="KW-0067">ATP-binding</keyword>
<keyword evidence="4 5" id="KW-0694">RNA-binding</keyword>
<dbReference type="InterPro" id="IPR014001">
    <property type="entry name" value="Helicase_ATP-bd"/>
</dbReference>
<dbReference type="GO" id="GO:0003724">
    <property type="term" value="F:RNA helicase activity"/>
    <property type="evidence" value="ECO:0007669"/>
    <property type="project" value="UniProtKB-EC"/>
</dbReference>
<dbReference type="InterPro" id="IPR001650">
    <property type="entry name" value="Helicase_C-like"/>
</dbReference>
<proteinExistence type="inferred from homology"/>
<sequence length="566" mass="63699">MVNCFVCNRNSNLIKSTIKFRYFHTLNLSKPTCAAVKNIFAFEKPTLTQQKIIPLLVKEKKKHVVISAQTGSGKTLAYLLPTMNSIDADKTDSEINNTNYKKGGLAGISPKAMIVVPNKQLASQLLRVLRKLKIKGVFFPQDPSIPLSKLKFSDIMVTIPELLLESNNLHKYEGTAIASILSNTNTIIIDEADTILSTTSGQNLIKTSLKIKNLQHIFVSASLKEIVDGSEECFLPKNWLKRQLKHSNFLDMKVDGTHVVPGNELFLRIFNKETYVPRRYEDLPKKITQADKENDLKLKCVVLKFFVEKRLMEIKQGLTPGVLWKKLILERDLEVSEVKEDVNAGEETVLVFCNSNWRVEKVFEFLKENFLTDSFTMTNNIRIESLTKEDPLKFEIISSYTSGGSNIQTESGKDGTRREDPPIEQLDMDQNSAIATSSSSSDVKKGKLFKILVATDLVNRGLDFHNVSLVFNLDFPPNAQTYLHRAGRTARAGSYGEVLSLIAEKDERLAAFIEGIALNKTRKIGAISSDLGSIFSRKRSFSRAIKKKARELRKKQAENSKEKNTS</sequence>
<dbReference type="CDD" id="cd18787">
    <property type="entry name" value="SF2_C_DEAD"/>
    <property type="match status" value="1"/>
</dbReference>
<dbReference type="PROSITE" id="PS51194">
    <property type="entry name" value="HELICASE_CTER"/>
    <property type="match status" value="1"/>
</dbReference>
<dbReference type="AlphaFoldDB" id="A0AAD5U3N6"/>